<dbReference type="Gene3D" id="3.40.850.10">
    <property type="entry name" value="Kinesin motor domain"/>
    <property type="match status" value="2"/>
</dbReference>
<evidence type="ECO:0000259" key="6">
    <source>
        <dbReference type="PROSITE" id="PS50021"/>
    </source>
</evidence>
<organism evidence="8 9">
    <name type="scientific">Sesamum angolense</name>
    <dbReference type="NCBI Taxonomy" id="2727404"/>
    <lineage>
        <taxon>Eukaryota</taxon>
        <taxon>Viridiplantae</taxon>
        <taxon>Streptophyta</taxon>
        <taxon>Embryophyta</taxon>
        <taxon>Tracheophyta</taxon>
        <taxon>Spermatophyta</taxon>
        <taxon>Magnoliopsida</taxon>
        <taxon>eudicotyledons</taxon>
        <taxon>Gunneridae</taxon>
        <taxon>Pentapetalae</taxon>
        <taxon>asterids</taxon>
        <taxon>lamiids</taxon>
        <taxon>Lamiales</taxon>
        <taxon>Pedaliaceae</taxon>
        <taxon>Sesamum</taxon>
    </lineage>
</organism>
<dbReference type="GO" id="GO:0015630">
    <property type="term" value="C:microtubule cytoskeleton"/>
    <property type="evidence" value="ECO:0007669"/>
    <property type="project" value="TreeGrafter"/>
</dbReference>
<evidence type="ECO:0000256" key="1">
    <source>
        <dbReference type="ARBA" id="ARBA00010899"/>
    </source>
</evidence>
<evidence type="ECO:0000259" key="7">
    <source>
        <dbReference type="PROSITE" id="PS50067"/>
    </source>
</evidence>
<dbReference type="GO" id="GO:0007018">
    <property type="term" value="P:microtubule-based movement"/>
    <property type="evidence" value="ECO:0007669"/>
    <property type="project" value="InterPro"/>
</dbReference>
<feature type="region of interest" description="Disordered" evidence="5">
    <location>
        <begin position="851"/>
        <end position="905"/>
    </location>
</feature>
<accession>A0AAE2BYI0</accession>
<dbReference type="InterPro" id="IPR031852">
    <property type="entry name" value="Vik1/Cik1_MT-bd"/>
</dbReference>
<dbReference type="PROSITE" id="PS50067">
    <property type="entry name" value="KINESIN_MOTOR_2"/>
    <property type="match status" value="2"/>
</dbReference>
<feature type="domain" description="Kinesin motor" evidence="7">
    <location>
        <begin position="398"/>
        <end position="522"/>
    </location>
</feature>
<keyword evidence="3" id="KW-0067">ATP-binding</keyword>
<evidence type="ECO:0000256" key="3">
    <source>
        <dbReference type="PROSITE-ProRule" id="PRU00283"/>
    </source>
</evidence>
<feature type="binding site" evidence="3">
    <location>
        <begin position="480"/>
        <end position="487"/>
    </location>
    <ligand>
        <name>ATP</name>
        <dbReference type="ChEBI" id="CHEBI:30616"/>
    </ligand>
</feature>
<dbReference type="InterPro" id="IPR027417">
    <property type="entry name" value="P-loop_NTPase"/>
</dbReference>
<evidence type="ECO:0000313" key="9">
    <source>
        <dbReference type="Proteomes" id="UP001289374"/>
    </source>
</evidence>
<reference evidence="8" key="1">
    <citation type="submission" date="2020-06" db="EMBL/GenBank/DDBJ databases">
        <authorList>
            <person name="Li T."/>
            <person name="Hu X."/>
            <person name="Zhang T."/>
            <person name="Song X."/>
            <person name="Zhang H."/>
            <person name="Dai N."/>
            <person name="Sheng W."/>
            <person name="Hou X."/>
            <person name="Wei L."/>
        </authorList>
    </citation>
    <scope>NUCLEOTIDE SEQUENCE</scope>
    <source>
        <strain evidence="8">K16</strain>
        <tissue evidence="8">Leaf</tissue>
    </source>
</reference>
<evidence type="ECO:0000256" key="5">
    <source>
        <dbReference type="SAM" id="MobiDB-lite"/>
    </source>
</evidence>
<dbReference type="Gene3D" id="1.10.418.10">
    <property type="entry name" value="Calponin-like domain"/>
    <property type="match status" value="1"/>
</dbReference>
<dbReference type="InterPro" id="IPR001752">
    <property type="entry name" value="Kinesin_motor_dom"/>
</dbReference>
<dbReference type="SUPFAM" id="SSF47576">
    <property type="entry name" value="Calponin-homology domain, CH-domain"/>
    <property type="match status" value="1"/>
</dbReference>
<dbReference type="GO" id="GO:0005524">
    <property type="term" value="F:ATP binding"/>
    <property type="evidence" value="ECO:0007669"/>
    <property type="project" value="UniProtKB-UniRule"/>
</dbReference>
<feature type="region of interest" description="Disordered" evidence="5">
    <location>
        <begin position="303"/>
        <end position="323"/>
    </location>
</feature>
<dbReference type="Proteomes" id="UP001289374">
    <property type="component" value="Unassembled WGS sequence"/>
</dbReference>
<dbReference type="Pfam" id="PF16796">
    <property type="entry name" value="Microtub_bd"/>
    <property type="match status" value="1"/>
</dbReference>
<dbReference type="PANTHER" id="PTHR47972">
    <property type="entry name" value="KINESIN-LIKE PROTEIN KLP-3"/>
    <property type="match status" value="1"/>
</dbReference>
<dbReference type="InterPro" id="IPR036872">
    <property type="entry name" value="CH_dom_sf"/>
</dbReference>
<dbReference type="FunFam" id="3.40.850.10:FF:000111">
    <property type="entry name" value="p-loop nucleoside triphosphate hydrolase superfamily protein with CH (Calponin Homology) domain"/>
    <property type="match status" value="1"/>
</dbReference>
<dbReference type="PRINTS" id="PR00380">
    <property type="entry name" value="KINESINHEAVY"/>
</dbReference>
<protein>
    <submittedName>
        <fullName evidence="8">Kinesin-like protein KIN-14G</fullName>
    </submittedName>
</protein>
<dbReference type="PROSITE" id="PS50021">
    <property type="entry name" value="CH"/>
    <property type="match status" value="1"/>
</dbReference>
<dbReference type="SMART" id="SM00129">
    <property type="entry name" value="KISc"/>
    <property type="match status" value="1"/>
</dbReference>
<keyword evidence="3" id="KW-0547">Nucleotide-binding</keyword>
<dbReference type="GO" id="GO:0008017">
    <property type="term" value="F:microtubule binding"/>
    <property type="evidence" value="ECO:0007669"/>
    <property type="project" value="InterPro"/>
</dbReference>
<dbReference type="InterPro" id="IPR036961">
    <property type="entry name" value="Kinesin_motor_dom_sf"/>
</dbReference>
<name>A0AAE2BYI0_9LAMI</name>
<gene>
    <name evidence="8" type="ORF">Sango_0956200</name>
</gene>
<keyword evidence="9" id="KW-1185">Reference proteome</keyword>
<dbReference type="GO" id="GO:0003777">
    <property type="term" value="F:microtubule motor activity"/>
    <property type="evidence" value="ECO:0007669"/>
    <property type="project" value="InterPro"/>
</dbReference>
<dbReference type="Pfam" id="PF00307">
    <property type="entry name" value="CH"/>
    <property type="match status" value="1"/>
</dbReference>
<feature type="domain" description="Kinesin motor" evidence="7">
    <location>
        <begin position="527"/>
        <end position="613"/>
    </location>
</feature>
<feature type="domain" description="Calponin-homology (CH)" evidence="6">
    <location>
        <begin position="39"/>
        <end position="171"/>
    </location>
</feature>
<feature type="coiled-coil region" evidence="4">
    <location>
        <begin position="637"/>
        <end position="664"/>
    </location>
</feature>
<reference evidence="8" key="2">
    <citation type="journal article" date="2024" name="Plant">
        <title>Genomic evolution and insights into agronomic trait innovations of Sesamum species.</title>
        <authorList>
            <person name="Miao H."/>
            <person name="Wang L."/>
            <person name="Qu L."/>
            <person name="Liu H."/>
            <person name="Sun Y."/>
            <person name="Le M."/>
            <person name="Wang Q."/>
            <person name="Wei S."/>
            <person name="Zheng Y."/>
            <person name="Lin W."/>
            <person name="Duan Y."/>
            <person name="Cao H."/>
            <person name="Xiong S."/>
            <person name="Wang X."/>
            <person name="Wei L."/>
            <person name="Li C."/>
            <person name="Ma Q."/>
            <person name="Ju M."/>
            <person name="Zhao R."/>
            <person name="Li G."/>
            <person name="Mu C."/>
            <person name="Tian Q."/>
            <person name="Mei H."/>
            <person name="Zhang T."/>
            <person name="Gao T."/>
            <person name="Zhang H."/>
        </authorList>
    </citation>
    <scope>NUCLEOTIDE SEQUENCE</scope>
    <source>
        <strain evidence="8">K16</strain>
    </source>
</reference>
<comment type="caution">
    <text evidence="8">The sequence shown here is derived from an EMBL/GenBank/DDBJ whole genome shotgun (WGS) entry which is preliminary data.</text>
</comment>
<dbReference type="EMBL" id="JACGWL010000005">
    <property type="protein sequence ID" value="KAK4402155.1"/>
    <property type="molecule type" value="Genomic_DNA"/>
</dbReference>
<dbReference type="PANTHER" id="PTHR47972:SF12">
    <property type="entry name" value="KINESIN-LIKE PROTEIN KIN-14H"/>
    <property type="match status" value="1"/>
</dbReference>
<comment type="caution">
    <text evidence="3">Lacks conserved residue(s) required for the propagation of feature annotation.</text>
</comment>
<comment type="similarity">
    <text evidence="1">Belongs to the TRAFAC class myosin-kinesin ATPase superfamily. Kinesin family. KIN-14 subfamily.</text>
</comment>
<evidence type="ECO:0000256" key="4">
    <source>
        <dbReference type="SAM" id="Coils"/>
    </source>
</evidence>
<evidence type="ECO:0000256" key="2">
    <source>
        <dbReference type="ARBA" id="ARBA00023175"/>
    </source>
</evidence>
<dbReference type="InterPro" id="IPR027640">
    <property type="entry name" value="Kinesin-like_fam"/>
</dbReference>
<dbReference type="AlphaFoldDB" id="A0AAE2BYI0"/>
<keyword evidence="2 3" id="KW-0505">Motor protein</keyword>
<keyword evidence="4" id="KW-0175">Coiled coil</keyword>
<evidence type="ECO:0000313" key="8">
    <source>
        <dbReference type="EMBL" id="KAK4402155.1"/>
    </source>
</evidence>
<proteinExistence type="inferred from homology"/>
<dbReference type="SUPFAM" id="SSF52540">
    <property type="entry name" value="P-loop containing nucleoside triphosphate hydrolases"/>
    <property type="match status" value="1"/>
</dbReference>
<dbReference type="InterPro" id="IPR001715">
    <property type="entry name" value="CH_dom"/>
</dbReference>
<sequence>MAEGLLQVDVASVVEDVLQQHGKRLSDIDLASRKAEEASSRRCEAAGWLRKMAGVVVGKDLPDQPSEEEFRLGLRSGIILCNALNKVQPGAVTKVVEAPSDTVIVPDGAALSAYQYFENIRNFLDSVGEWGFQFLKPLIWNRIVNCVLALKSYNDWKDGGGRGVWKFSGTSKPPSIAKQFVRKNSELFMNSLSRNSSINEKSYDSLSSEQNSCSDLGQDTSETGISHSLHILVRELLSDKKQEDIPMVSNLLLVSRTYATKPKDSKKNCLHIRIEVVENMLSKVMEEFELRLARQNDQTTNIVEEKSWSENGSYDGKSKGDDLDQQGLVEHQQRSIQALKNTLHSTKEDVQMLCMKYQEEIDNLGKHLNGLVSSASGYQKVLEENRKLYNQVQDLKGNIRVYCRIRPFLPGQPTGSSTVEVIDEKTLTVLTPSKYGKGKKSFTFNRVFSPSASQEEVFSDTQPLIRSVLDGYNVCIFAYGQTGSGKTHTMTGPKELTKESIGVNYRALSDLFLSQNREKTAFPMICLTVHVQGRDLSSGSILRGCMHLVDLAGSERADKTEAVGDRLKEAQHINRSLSALGDVISSLSQRNSHVPYRNSKLTQLLQDSLEPNALGETISTLKFAERVSTVELGAARANKESVDVRELKEQIASLKAALMRKERGESGIQQSRSISPDEVIARSCGSSPLYSSWQSLADTSKAEGRSNPLTISRVQSFDNQDFMDSPPWPAPISPGSMEEGDWVDKVILKKQGDLSGDNNLVKWDEDGRQSPEMFYQKHSLENSKVYPLQSLKKLSDHRRFSLEQGLGSTQYEARANNEPDDLEAETSDCSEIDYQWQHNIPRSNCISTGVTSKVGRASPKPIKSPETRSLIPQARRVANGMRSPLHKYGRQPASADGKRRPGGLK</sequence>